<dbReference type="GO" id="GO:0038023">
    <property type="term" value="F:signaling receptor activity"/>
    <property type="evidence" value="ECO:0007669"/>
    <property type="project" value="InterPro"/>
</dbReference>
<organism evidence="17 18">
    <name type="scientific">Stenotrophobium rhamnosiphilum</name>
    <dbReference type="NCBI Taxonomy" id="2029166"/>
    <lineage>
        <taxon>Bacteria</taxon>
        <taxon>Pseudomonadati</taxon>
        <taxon>Pseudomonadota</taxon>
        <taxon>Gammaproteobacteria</taxon>
        <taxon>Nevskiales</taxon>
        <taxon>Nevskiaceae</taxon>
        <taxon>Stenotrophobium</taxon>
    </lineage>
</organism>
<evidence type="ECO:0000259" key="15">
    <source>
        <dbReference type="Pfam" id="PF00593"/>
    </source>
</evidence>
<evidence type="ECO:0000256" key="14">
    <source>
        <dbReference type="SAM" id="SignalP"/>
    </source>
</evidence>
<evidence type="ECO:0000256" key="13">
    <source>
        <dbReference type="RuleBase" id="RU003357"/>
    </source>
</evidence>
<dbReference type="OrthoDB" id="9790771at2"/>
<evidence type="ECO:0000256" key="5">
    <source>
        <dbReference type="ARBA" id="ARBA00022692"/>
    </source>
</evidence>
<dbReference type="InterPro" id="IPR012910">
    <property type="entry name" value="Plug_dom"/>
</dbReference>
<dbReference type="CDD" id="cd01347">
    <property type="entry name" value="ligand_gated_channel"/>
    <property type="match status" value="1"/>
</dbReference>
<keyword evidence="9 12" id="KW-0472">Membrane</keyword>
<dbReference type="InterPro" id="IPR039426">
    <property type="entry name" value="TonB-dep_rcpt-like"/>
</dbReference>
<sequence length="759" mass="82348">MKFRLTPVAAALTTLFAIPSIASAQDAPATAPQVNESAPAKADAVQTENVTNLPTVKVVGERDRTGYTPDKATIGGRVPTEIRDIPQTVNIVNRAVLDAQNATSLTDALRNVPGITMTSGEGGQIGDNVNLRGFTARTDIYLDGVRDRGQYKRDTFALESVEVLKGPSSLFFGRGSTGGVINQVSKTPTREELTQVSASLGTDDYYRTTVDVNRPLSDTSAVRVALMWQDVSSTRDVVENKDWGVAPSLRVALSKQTDLTLSGLVLHNRDTPDYGIPFSFGKPSKVSSSTFYGDTDDFFNQDTYVGKLALDHRFNSSLKLRNQFQASQTNLAARPTPYRVCTAAFNKPAGTCPVSPIGTPVDQITVQSDRRDREITDTSVFNQTDLVADFSTGSLKHTLIGGVEIGRDMTKNQGYTWSARVLDNLGTFEPNASPAGLTRTRAATHTEGTADTLGIYINETLTITPEWKVVAGLRRDSFDANAKTITNATGVAVRLKRDDDELSYRGGVIYQPDRKQSYYVSYGTSFNPSAEAVTLSAAQSLVEPETTRSYEAGAKFDLIDGDLSVSSALFRVEKNNARTTDPVTNLVSVEGNTQVQGFELGMVGRITSKWQIIAGYTYLDSELVKSKDRVAATTDPTVDTSSSANPPPPMMSIQGNELANTPKSSGSLWTTYSFLTAWEIGGGAYYVGDRYITTSNLTSVNSYWRVDGTLAYRQPKYDVQLNIQNVLDKDYYDAVVASEGGRATPGRGRTAIITGTYRF</sequence>
<dbReference type="Pfam" id="PF00593">
    <property type="entry name" value="TonB_dep_Rec_b-barrel"/>
    <property type="match status" value="1"/>
</dbReference>
<dbReference type="Pfam" id="PF07715">
    <property type="entry name" value="Plug"/>
    <property type="match status" value="1"/>
</dbReference>
<keyword evidence="8 13" id="KW-0798">TonB box</keyword>
<keyword evidence="10 17" id="KW-0675">Receptor</keyword>
<dbReference type="GO" id="GO:0009279">
    <property type="term" value="C:cell outer membrane"/>
    <property type="evidence" value="ECO:0007669"/>
    <property type="project" value="UniProtKB-SubCell"/>
</dbReference>
<feature type="chain" id="PRO_5015691655" evidence="14">
    <location>
        <begin position="25"/>
        <end position="759"/>
    </location>
</feature>
<dbReference type="GO" id="GO:0015344">
    <property type="term" value="F:siderophore uptake transmembrane transporter activity"/>
    <property type="evidence" value="ECO:0007669"/>
    <property type="project" value="TreeGrafter"/>
</dbReference>
<keyword evidence="6 14" id="KW-0732">Signal</keyword>
<dbReference type="AlphaFoldDB" id="A0A2T5MKT6"/>
<comment type="caution">
    <text evidence="17">The sequence shown here is derived from an EMBL/GenBank/DDBJ whole genome shotgun (WGS) entry which is preliminary data.</text>
</comment>
<dbReference type="RefSeq" id="WP_107938900.1">
    <property type="nucleotide sequence ID" value="NZ_QANS01000001.1"/>
</dbReference>
<feature type="domain" description="TonB-dependent receptor plug" evidence="16">
    <location>
        <begin position="82"/>
        <end position="180"/>
    </location>
</feature>
<evidence type="ECO:0000256" key="4">
    <source>
        <dbReference type="ARBA" id="ARBA00022452"/>
    </source>
</evidence>
<evidence type="ECO:0000259" key="16">
    <source>
        <dbReference type="Pfam" id="PF07715"/>
    </source>
</evidence>
<dbReference type="Proteomes" id="UP000244248">
    <property type="component" value="Unassembled WGS sequence"/>
</dbReference>
<dbReference type="InterPro" id="IPR036942">
    <property type="entry name" value="Beta-barrel_TonB_sf"/>
</dbReference>
<evidence type="ECO:0000313" key="18">
    <source>
        <dbReference type="Proteomes" id="UP000244248"/>
    </source>
</evidence>
<dbReference type="SUPFAM" id="SSF56935">
    <property type="entry name" value="Porins"/>
    <property type="match status" value="1"/>
</dbReference>
<evidence type="ECO:0000313" key="17">
    <source>
        <dbReference type="EMBL" id="PTU33191.1"/>
    </source>
</evidence>
<dbReference type="EMBL" id="QANS01000001">
    <property type="protein sequence ID" value="PTU33191.1"/>
    <property type="molecule type" value="Genomic_DNA"/>
</dbReference>
<dbReference type="InterPro" id="IPR000531">
    <property type="entry name" value="Beta-barrel_TonB"/>
</dbReference>
<keyword evidence="11 12" id="KW-0998">Cell outer membrane</keyword>
<keyword evidence="4 12" id="KW-1134">Transmembrane beta strand</keyword>
<feature type="signal peptide" evidence="14">
    <location>
        <begin position="1"/>
        <end position="24"/>
    </location>
</feature>
<evidence type="ECO:0000256" key="3">
    <source>
        <dbReference type="ARBA" id="ARBA00022448"/>
    </source>
</evidence>
<dbReference type="InterPro" id="IPR037066">
    <property type="entry name" value="Plug_dom_sf"/>
</dbReference>
<dbReference type="PANTHER" id="PTHR32552:SF83">
    <property type="entry name" value="BLR3904 PROTEIN"/>
    <property type="match status" value="1"/>
</dbReference>
<keyword evidence="3 12" id="KW-0813">Transport</keyword>
<evidence type="ECO:0000256" key="7">
    <source>
        <dbReference type="ARBA" id="ARBA00023065"/>
    </source>
</evidence>
<gene>
    <name evidence="17" type="ORF">CJD38_03565</name>
</gene>
<reference evidence="17 18" key="1">
    <citation type="submission" date="2018-04" db="EMBL/GenBank/DDBJ databases">
        <title>Novel species isolated from glacier.</title>
        <authorList>
            <person name="Liu Q."/>
            <person name="Xin Y.-H."/>
        </authorList>
    </citation>
    <scope>NUCLEOTIDE SEQUENCE [LARGE SCALE GENOMIC DNA]</scope>
    <source>
        <strain evidence="17 18">GT1R17</strain>
    </source>
</reference>
<dbReference type="PROSITE" id="PS52016">
    <property type="entry name" value="TONB_DEPENDENT_REC_3"/>
    <property type="match status" value="1"/>
</dbReference>
<dbReference type="PANTHER" id="PTHR32552">
    <property type="entry name" value="FERRICHROME IRON RECEPTOR-RELATED"/>
    <property type="match status" value="1"/>
</dbReference>
<name>A0A2T5MKT6_9GAMM</name>
<dbReference type="NCBIfam" id="TIGR01783">
    <property type="entry name" value="TonB-siderophor"/>
    <property type="match status" value="1"/>
</dbReference>
<comment type="subcellular location">
    <subcellularLocation>
        <location evidence="1 12">Cell outer membrane</location>
        <topology evidence="1 12">Multi-pass membrane protein</topology>
    </subcellularLocation>
</comment>
<evidence type="ECO:0000256" key="9">
    <source>
        <dbReference type="ARBA" id="ARBA00023136"/>
    </source>
</evidence>
<dbReference type="InterPro" id="IPR010105">
    <property type="entry name" value="TonB_sidphr_rcpt"/>
</dbReference>
<evidence type="ECO:0000256" key="10">
    <source>
        <dbReference type="ARBA" id="ARBA00023170"/>
    </source>
</evidence>
<keyword evidence="5 12" id="KW-0812">Transmembrane</keyword>
<dbReference type="Gene3D" id="2.170.130.10">
    <property type="entry name" value="TonB-dependent receptor, plug domain"/>
    <property type="match status" value="1"/>
</dbReference>
<dbReference type="Gene3D" id="2.40.170.20">
    <property type="entry name" value="TonB-dependent receptor, beta-barrel domain"/>
    <property type="match status" value="1"/>
</dbReference>
<evidence type="ECO:0000256" key="6">
    <source>
        <dbReference type="ARBA" id="ARBA00022729"/>
    </source>
</evidence>
<dbReference type="GO" id="GO:0015891">
    <property type="term" value="P:siderophore transport"/>
    <property type="evidence" value="ECO:0007669"/>
    <property type="project" value="InterPro"/>
</dbReference>
<accession>A0A2T5MKT6</accession>
<evidence type="ECO:0000256" key="12">
    <source>
        <dbReference type="PROSITE-ProRule" id="PRU01360"/>
    </source>
</evidence>
<evidence type="ECO:0000256" key="8">
    <source>
        <dbReference type="ARBA" id="ARBA00023077"/>
    </source>
</evidence>
<evidence type="ECO:0000256" key="11">
    <source>
        <dbReference type="ARBA" id="ARBA00023237"/>
    </source>
</evidence>
<feature type="domain" description="TonB-dependent receptor-like beta-barrel" evidence="15">
    <location>
        <begin position="253"/>
        <end position="726"/>
    </location>
</feature>
<comment type="similarity">
    <text evidence="2 12 13">Belongs to the TonB-dependent receptor family.</text>
</comment>
<proteinExistence type="inferred from homology"/>
<protein>
    <submittedName>
        <fullName evidence="17">TonB-dependent siderophore receptor</fullName>
    </submittedName>
</protein>
<dbReference type="FunFam" id="2.170.130.10:FF:000001">
    <property type="entry name" value="Catecholate siderophore TonB-dependent receptor"/>
    <property type="match status" value="1"/>
</dbReference>
<evidence type="ECO:0000256" key="1">
    <source>
        <dbReference type="ARBA" id="ARBA00004571"/>
    </source>
</evidence>
<evidence type="ECO:0000256" key="2">
    <source>
        <dbReference type="ARBA" id="ARBA00009810"/>
    </source>
</evidence>
<keyword evidence="18" id="KW-1185">Reference proteome</keyword>
<keyword evidence="7" id="KW-0406">Ion transport</keyword>